<proteinExistence type="predicted"/>
<gene>
    <name evidence="1" type="ORF">ACFSQ6_08525</name>
</gene>
<dbReference type="Gene3D" id="1.20.910.10">
    <property type="entry name" value="Heme oxygenase-like"/>
    <property type="match status" value="1"/>
</dbReference>
<dbReference type="CDD" id="cd19166">
    <property type="entry name" value="HemeO-bac"/>
    <property type="match status" value="1"/>
</dbReference>
<reference evidence="2" key="1">
    <citation type="journal article" date="2019" name="Int. J. Syst. Evol. Microbiol.">
        <title>The Global Catalogue of Microorganisms (GCM) 10K type strain sequencing project: providing services to taxonomists for standard genome sequencing and annotation.</title>
        <authorList>
            <consortium name="The Broad Institute Genomics Platform"/>
            <consortium name="The Broad Institute Genome Sequencing Center for Infectious Disease"/>
            <person name="Wu L."/>
            <person name="Ma J."/>
        </authorList>
    </citation>
    <scope>NUCLEOTIDE SEQUENCE [LARGE SCALE GENOMIC DNA]</scope>
    <source>
        <strain evidence="2">KCTC 42247</strain>
    </source>
</reference>
<accession>A0ABW5UFG4</accession>
<dbReference type="InterPro" id="IPR016084">
    <property type="entry name" value="Haem_Oase-like_multi-hlx"/>
</dbReference>
<dbReference type="EMBL" id="JBHUMB010000007">
    <property type="protein sequence ID" value="MFD2743442.1"/>
    <property type="molecule type" value="Genomic_DNA"/>
</dbReference>
<protein>
    <submittedName>
        <fullName evidence="1">Biliverdin-producing heme oxygenase</fullName>
    </submittedName>
</protein>
<sequence>MLNQYIKDHTKEAHQSLEGVVIRQLKAIKTEKDYAKILQKFYAYFSSVELAIQPFINEGVLPDYAERRNSQHIRADIKALGEQVDENIRAVVPSVRNVQEALSALYVLEGSILGGPYIVQMLKKYGISRGFSFFSGYGDQSSHMWDRFIHILNTVGSDPSTYASSVDMANQTFARFQDVLNSDTQQ</sequence>
<dbReference type="SUPFAM" id="SSF48613">
    <property type="entry name" value="Heme oxygenase-like"/>
    <property type="match status" value="1"/>
</dbReference>
<evidence type="ECO:0000313" key="1">
    <source>
        <dbReference type="EMBL" id="MFD2743442.1"/>
    </source>
</evidence>
<keyword evidence="2" id="KW-1185">Reference proteome</keyword>
<dbReference type="InterPro" id="IPR016053">
    <property type="entry name" value="Haem_Oase-like"/>
</dbReference>
<name>A0ABW5UFG4_9SPHI</name>
<dbReference type="RefSeq" id="WP_066757591.1">
    <property type="nucleotide sequence ID" value="NZ_JBHUMB010000007.1"/>
</dbReference>
<comment type="caution">
    <text evidence="1">The sequence shown here is derived from an EMBL/GenBank/DDBJ whole genome shotgun (WGS) entry which is preliminary data.</text>
</comment>
<dbReference type="Pfam" id="PF01126">
    <property type="entry name" value="Heme_oxygenase"/>
    <property type="match status" value="1"/>
</dbReference>
<organism evidence="1 2">
    <name type="scientific">Sphingobacterium populi</name>
    <dbReference type="NCBI Taxonomy" id="1812824"/>
    <lineage>
        <taxon>Bacteria</taxon>
        <taxon>Pseudomonadati</taxon>
        <taxon>Bacteroidota</taxon>
        <taxon>Sphingobacteriia</taxon>
        <taxon>Sphingobacteriales</taxon>
        <taxon>Sphingobacteriaceae</taxon>
        <taxon>Sphingobacterium</taxon>
    </lineage>
</organism>
<dbReference type="Proteomes" id="UP001597418">
    <property type="component" value="Unassembled WGS sequence"/>
</dbReference>
<evidence type="ECO:0000313" key="2">
    <source>
        <dbReference type="Proteomes" id="UP001597418"/>
    </source>
</evidence>